<keyword evidence="3" id="KW-0479">Metal-binding</keyword>
<dbReference type="Proteomes" id="UP000233256">
    <property type="component" value="Unassembled WGS sequence"/>
</dbReference>
<dbReference type="Pfam" id="PF04055">
    <property type="entry name" value="Radical_SAM"/>
    <property type="match status" value="1"/>
</dbReference>
<reference evidence="7 8" key="1">
    <citation type="journal article" date="2017" name="ISME J.">
        <title>Potential for microbial H2 and metal transformations associated with novel bacteria and archaea in deep terrestrial subsurface sediments.</title>
        <authorList>
            <person name="Hernsdorf A.W."/>
            <person name="Amano Y."/>
            <person name="Miyakawa K."/>
            <person name="Ise K."/>
            <person name="Suzuki Y."/>
            <person name="Anantharaman K."/>
            <person name="Probst A."/>
            <person name="Burstein D."/>
            <person name="Thomas B.C."/>
            <person name="Banfield J.F."/>
        </authorList>
    </citation>
    <scope>NUCLEOTIDE SEQUENCE [LARGE SCALE GENOMIC DNA]</scope>
    <source>
        <strain evidence="7">HGW-Wallbacteria-1</strain>
    </source>
</reference>
<dbReference type="GO" id="GO:0046872">
    <property type="term" value="F:metal ion binding"/>
    <property type="evidence" value="ECO:0007669"/>
    <property type="project" value="UniProtKB-KW"/>
</dbReference>
<dbReference type="SUPFAM" id="SSF102114">
    <property type="entry name" value="Radical SAM enzymes"/>
    <property type="match status" value="1"/>
</dbReference>
<evidence type="ECO:0000256" key="2">
    <source>
        <dbReference type="ARBA" id="ARBA00022691"/>
    </source>
</evidence>
<organism evidence="7 8">
    <name type="scientific">Candidatus Wallbacteria bacterium HGW-Wallbacteria-1</name>
    <dbReference type="NCBI Taxonomy" id="2013854"/>
    <lineage>
        <taxon>Bacteria</taxon>
        <taxon>Candidatus Walliibacteriota</taxon>
    </lineage>
</organism>
<dbReference type="AlphaFoldDB" id="A0A2N1PJW2"/>
<dbReference type="SFLD" id="SFLDS00029">
    <property type="entry name" value="Radical_SAM"/>
    <property type="match status" value="1"/>
</dbReference>
<sequence length="531" mass="59474">MNEPCHKTCNFGRLQKLKFYKYPAILLNNHIGRRESGNQRVFRKAKVLLVNPWIHDFTAFDLWSKPVGLLSIGRLLSGAGIEVSMLDLTNSVPKRKSDGTGQYSHEIIPTPPVLDGILRHRRYKRYGIPYTEAAHRANSHRRPDLILLTSAMTYWYRGVAETVDFLKRAYGNVEIWAGGTYVELMPEHARENLDVSRIINNMSPSQVANEVFDFLMIKPGARWSDPDSIDIYHPYSSDHCFVTRTSFGCPMNCSYCGSHTIHGQYRQRNPESVALDILKATRRGVRNITFYDDALLAGNSCHLKNVLDCLETLLPPSLRPESASSKPLAFHVPNGLHGRLMDSECAAMLARWNFGTINIGYEFDDASHQDDTGGKIFRDELETAVANLRNAGFGPERIRAYLLCGYPGTKLADLTDAIKATVGAGARPAMALFSPVPGSRDFQRLFSDMKVAGEPLLANKNIYPIHSGFCTEDEYAALRIAIQILEKELISRGSVPDAPVMDILLRELEGVKKRWNPYPEAQNSNPVSGMD</sequence>
<dbReference type="InterPro" id="IPR006158">
    <property type="entry name" value="Cobalamin-bd"/>
</dbReference>
<evidence type="ECO:0000256" key="5">
    <source>
        <dbReference type="ARBA" id="ARBA00023014"/>
    </source>
</evidence>
<protein>
    <recommendedName>
        <fullName evidence="6">B12-binding domain-containing protein</fullName>
    </recommendedName>
</protein>
<dbReference type="Gene3D" id="3.80.30.20">
    <property type="entry name" value="tm_1862 like domain"/>
    <property type="match status" value="1"/>
</dbReference>
<proteinExistence type="predicted"/>
<comment type="cofactor">
    <cofactor evidence="1">
        <name>[4Fe-4S] cluster</name>
        <dbReference type="ChEBI" id="CHEBI:49883"/>
    </cofactor>
</comment>
<accession>A0A2N1PJW2</accession>
<keyword evidence="5" id="KW-0411">Iron-sulfur</keyword>
<dbReference type="PROSITE" id="PS51332">
    <property type="entry name" value="B12_BINDING"/>
    <property type="match status" value="1"/>
</dbReference>
<gene>
    <name evidence="7" type="ORF">CVV64_17945</name>
</gene>
<dbReference type="InterPro" id="IPR058240">
    <property type="entry name" value="rSAM_sf"/>
</dbReference>
<dbReference type="GO" id="GO:0005829">
    <property type="term" value="C:cytosol"/>
    <property type="evidence" value="ECO:0007669"/>
    <property type="project" value="TreeGrafter"/>
</dbReference>
<keyword evidence="2" id="KW-0949">S-adenosyl-L-methionine</keyword>
<dbReference type="SMART" id="SM00729">
    <property type="entry name" value="Elp3"/>
    <property type="match status" value="1"/>
</dbReference>
<evidence type="ECO:0000313" key="8">
    <source>
        <dbReference type="Proteomes" id="UP000233256"/>
    </source>
</evidence>
<name>A0A2N1PJW2_9BACT</name>
<feature type="domain" description="B12-binding" evidence="6">
    <location>
        <begin position="51"/>
        <end position="222"/>
    </location>
</feature>
<dbReference type="EMBL" id="PGXC01000039">
    <property type="protein sequence ID" value="PKK88624.1"/>
    <property type="molecule type" value="Genomic_DNA"/>
</dbReference>
<dbReference type="InterPro" id="IPR051198">
    <property type="entry name" value="BchE-like"/>
</dbReference>
<dbReference type="PANTHER" id="PTHR43409">
    <property type="entry name" value="ANAEROBIC MAGNESIUM-PROTOPORPHYRIN IX MONOMETHYL ESTER CYCLASE-RELATED"/>
    <property type="match status" value="1"/>
</dbReference>
<dbReference type="InterPro" id="IPR036724">
    <property type="entry name" value="Cobalamin-bd_sf"/>
</dbReference>
<dbReference type="GO" id="GO:0031419">
    <property type="term" value="F:cobalamin binding"/>
    <property type="evidence" value="ECO:0007669"/>
    <property type="project" value="InterPro"/>
</dbReference>
<evidence type="ECO:0000313" key="7">
    <source>
        <dbReference type="EMBL" id="PKK88624.1"/>
    </source>
</evidence>
<evidence type="ECO:0000256" key="3">
    <source>
        <dbReference type="ARBA" id="ARBA00022723"/>
    </source>
</evidence>
<evidence type="ECO:0000256" key="4">
    <source>
        <dbReference type="ARBA" id="ARBA00023004"/>
    </source>
</evidence>
<evidence type="ECO:0000256" key="1">
    <source>
        <dbReference type="ARBA" id="ARBA00001966"/>
    </source>
</evidence>
<dbReference type="SFLD" id="SFLDG01082">
    <property type="entry name" value="B12-binding_domain_containing"/>
    <property type="match status" value="1"/>
</dbReference>
<evidence type="ECO:0000259" key="6">
    <source>
        <dbReference type="PROSITE" id="PS51332"/>
    </source>
</evidence>
<dbReference type="GO" id="GO:0003824">
    <property type="term" value="F:catalytic activity"/>
    <property type="evidence" value="ECO:0007669"/>
    <property type="project" value="InterPro"/>
</dbReference>
<dbReference type="InterPro" id="IPR023404">
    <property type="entry name" value="rSAM_horseshoe"/>
</dbReference>
<dbReference type="GO" id="GO:0051536">
    <property type="term" value="F:iron-sulfur cluster binding"/>
    <property type="evidence" value="ECO:0007669"/>
    <property type="project" value="UniProtKB-KW"/>
</dbReference>
<dbReference type="SUPFAM" id="SSF52242">
    <property type="entry name" value="Cobalamin (vitamin B12)-binding domain"/>
    <property type="match status" value="1"/>
</dbReference>
<dbReference type="InterPro" id="IPR007197">
    <property type="entry name" value="rSAM"/>
</dbReference>
<dbReference type="InterPro" id="IPR006638">
    <property type="entry name" value="Elp3/MiaA/NifB-like_rSAM"/>
</dbReference>
<dbReference type="PANTHER" id="PTHR43409:SF15">
    <property type="entry name" value="PUTATIVE-RELATED"/>
    <property type="match status" value="1"/>
</dbReference>
<comment type="caution">
    <text evidence="7">The sequence shown here is derived from an EMBL/GenBank/DDBJ whole genome shotgun (WGS) entry which is preliminary data.</text>
</comment>
<keyword evidence="4" id="KW-0408">Iron</keyword>